<dbReference type="Gene3D" id="3.30.60.30">
    <property type="match status" value="1"/>
</dbReference>
<dbReference type="Gene3D" id="2.10.70.10">
    <property type="entry name" value="Complement Module, domain 1"/>
    <property type="match status" value="3"/>
</dbReference>
<evidence type="ECO:0000256" key="2">
    <source>
        <dbReference type="ARBA" id="ARBA00022659"/>
    </source>
</evidence>
<dbReference type="RefSeq" id="XP_030834275.1">
    <property type="nucleotide sequence ID" value="XM_030978415.1"/>
</dbReference>
<dbReference type="AlphaFoldDB" id="A0A7M7SVI5"/>
<feature type="domain" description="Sushi" evidence="8">
    <location>
        <begin position="330"/>
        <end position="391"/>
    </location>
</feature>
<evidence type="ECO:0000259" key="8">
    <source>
        <dbReference type="PROSITE" id="PS50923"/>
    </source>
</evidence>
<feature type="compositionally biased region" description="Polar residues" evidence="6">
    <location>
        <begin position="565"/>
        <end position="626"/>
    </location>
</feature>
<protein>
    <submittedName>
        <fullName evidence="10">Uncharacterized protein</fullName>
    </submittedName>
</protein>
<organism evidence="10 11">
    <name type="scientific">Strongylocentrotus purpuratus</name>
    <name type="common">Purple sea urchin</name>
    <dbReference type="NCBI Taxonomy" id="7668"/>
    <lineage>
        <taxon>Eukaryota</taxon>
        <taxon>Metazoa</taxon>
        <taxon>Echinodermata</taxon>
        <taxon>Eleutherozoa</taxon>
        <taxon>Echinozoa</taxon>
        <taxon>Echinoidea</taxon>
        <taxon>Euechinoidea</taxon>
        <taxon>Echinacea</taxon>
        <taxon>Camarodonta</taxon>
        <taxon>Echinidea</taxon>
        <taxon>Strongylocentrotidae</taxon>
        <taxon>Strongylocentrotus</taxon>
    </lineage>
</organism>
<feature type="region of interest" description="Disordered" evidence="6">
    <location>
        <begin position="543"/>
        <end position="626"/>
    </location>
</feature>
<dbReference type="InterPro" id="IPR036058">
    <property type="entry name" value="Kazal_dom_sf"/>
</dbReference>
<feature type="compositionally biased region" description="Low complexity" evidence="6">
    <location>
        <begin position="487"/>
        <end position="501"/>
    </location>
</feature>
<evidence type="ECO:0000256" key="7">
    <source>
        <dbReference type="SAM" id="SignalP"/>
    </source>
</evidence>
<evidence type="ECO:0000256" key="6">
    <source>
        <dbReference type="SAM" id="MobiDB-lite"/>
    </source>
</evidence>
<dbReference type="PROSITE" id="PS51465">
    <property type="entry name" value="KAZAL_2"/>
    <property type="match status" value="1"/>
</dbReference>
<dbReference type="InterPro" id="IPR000436">
    <property type="entry name" value="Sushi_SCR_CCP_dom"/>
</dbReference>
<dbReference type="Pfam" id="PF07648">
    <property type="entry name" value="Kazal_2"/>
    <property type="match status" value="1"/>
</dbReference>
<feature type="region of interest" description="Disordered" evidence="6">
    <location>
        <begin position="476"/>
        <end position="528"/>
    </location>
</feature>
<keyword evidence="2 5" id="KW-0768">Sushi</keyword>
<dbReference type="PANTHER" id="PTHR45785">
    <property type="entry name" value="COMPLEMENT FACTOR H-RELATED"/>
    <property type="match status" value="1"/>
</dbReference>
<dbReference type="SMART" id="SM00032">
    <property type="entry name" value="CCP"/>
    <property type="match status" value="4"/>
</dbReference>
<evidence type="ECO:0000256" key="1">
    <source>
        <dbReference type="ARBA" id="ARBA00004328"/>
    </source>
</evidence>
<feature type="signal peptide" evidence="7">
    <location>
        <begin position="1"/>
        <end position="26"/>
    </location>
</feature>
<evidence type="ECO:0000256" key="3">
    <source>
        <dbReference type="ARBA" id="ARBA00022729"/>
    </source>
</evidence>
<feature type="domain" description="Kazal-like" evidence="9">
    <location>
        <begin position="421"/>
        <end position="471"/>
    </location>
</feature>
<dbReference type="SUPFAM" id="SSF57535">
    <property type="entry name" value="Complement control module/SCR domain"/>
    <property type="match status" value="3"/>
</dbReference>
<dbReference type="GeneID" id="100889814"/>
<dbReference type="KEGG" id="spu:100889814"/>
<dbReference type="FunFam" id="2.10.70.10:FF:000094">
    <property type="entry name" value="Uncharacterized protein, isoform B"/>
    <property type="match status" value="1"/>
</dbReference>
<dbReference type="InterPro" id="IPR035976">
    <property type="entry name" value="Sushi/SCR/CCP_sf"/>
</dbReference>
<comment type="subcellular location">
    <subcellularLocation>
        <location evidence="1">Virion</location>
    </subcellularLocation>
</comment>
<keyword evidence="3 7" id="KW-0732">Signal</keyword>
<reference evidence="11" key="1">
    <citation type="submission" date="2015-02" db="EMBL/GenBank/DDBJ databases">
        <title>Genome sequencing for Strongylocentrotus purpuratus.</title>
        <authorList>
            <person name="Murali S."/>
            <person name="Liu Y."/>
            <person name="Vee V."/>
            <person name="English A."/>
            <person name="Wang M."/>
            <person name="Skinner E."/>
            <person name="Han Y."/>
            <person name="Muzny D.M."/>
            <person name="Worley K.C."/>
            <person name="Gibbs R.A."/>
        </authorList>
    </citation>
    <scope>NUCLEOTIDE SEQUENCE</scope>
</reference>
<dbReference type="PANTHER" id="PTHR45785:SF2">
    <property type="entry name" value="COMPLEMENT FACTOR H-RELATED"/>
    <property type="match status" value="1"/>
</dbReference>
<sequence length="626" mass="68517">MEGKRFEDIVRRLIFIQLFLTSVCVGSSPCMPKTDRLGRYTVIGGGGNLWSMGVPSGSRIQVSVRCDAGAIAQQSVTSQCLNGTWISPWPRCEKPCPVPINRGEVHQFVNGDVTRPITRYYTPFTLPDGTQLVARCRDPGKFRLNGDQRRTCEGGQWTGVEPECQPVQTKVLFHGASREVASNGTVVVYVYRGSPRHLNVLCRLTSLSLRPPRLTTPLVNDRDLPHSHWLYTHKKRLSPISTDFSGMYTCSGSSSFHSVHVLFKAAECDVPAAPEHGRLLDGSRQQPGDIFPSGTSVSFECAEDYRLVGSRSITCEKGQWSDDPPVCTASRCPELTIPDHAIMEGVYGYGRDSGDERIFHCKEGYVLRGDTNNLRCLESGVWSDPLPTCEAVVHQVSPCASVRCESWQRCEATGPNTTICGCINPASCLTSGPTVCGTNGDYYRSECHLKAHACLHDLQLDIAETHHGCIYGVPDEDQPTIRPTPDDSPVVSSSFSSFEETLIGAQSVPTEPSHEAYPPTQLAADSDSPADYYSFMSLVMDDPADESIGDTTHSPPPPTTRTQPARNVNETFSPSPPTTRTQPARNVNETFSPSPPTTRTQPARNDNQTTELTPVNSTFSDPTLEA</sequence>
<dbReference type="OrthoDB" id="6127264at2759"/>
<keyword evidence="4" id="KW-1015">Disulfide bond</keyword>
<dbReference type="PROSITE" id="PS50923">
    <property type="entry name" value="SUSHI"/>
    <property type="match status" value="3"/>
</dbReference>
<dbReference type="InterPro" id="IPR051503">
    <property type="entry name" value="ComplSys_Reg/VirEntry_Med"/>
</dbReference>
<reference evidence="10" key="2">
    <citation type="submission" date="2021-01" db="UniProtKB">
        <authorList>
            <consortium name="EnsemblMetazoa"/>
        </authorList>
    </citation>
    <scope>IDENTIFICATION</scope>
</reference>
<dbReference type="OMA" id="DERIFHC"/>
<evidence type="ECO:0000259" key="9">
    <source>
        <dbReference type="PROSITE" id="PS51465"/>
    </source>
</evidence>
<keyword evidence="11" id="KW-1185">Reference proteome</keyword>
<dbReference type="Pfam" id="PF00084">
    <property type="entry name" value="Sushi"/>
    <property type="match status" value="3"/>
</dbReference>
<evidence type="ECO:0000256" key="5">
    <source>
        <dbReference type="PROSITE-ProRule" id="PRU00302"/>
    </source>
</evidence>
<feature type="domain" description="Sushi" evidence="8">
    <location>
        <begin position="94"/>
        <end position="166"/>
    </location>
</feature>
<evidence type="ECO:0000256" key="4">
    <source>
        <dbReference type="ARBA" id="ARBA00023157"/>
    </source>
</evidence>
<dbReference type="Proteomes" id="UP000007110">
    <property type="component" value="Unassembled WGS sequence"/>
</dbReference>
<comment type="caution">
    <text evidence="5">Lacks conserved residue(s) required for the propagation of feature annotation.</text>
</comment>
<evidence type="ECO:0000313" key="11">
    <source>
        <dbReference type="Proteomes" id="UP000007110"/>
    </source>
</evidence>
<dbReference type="SUPFAM" id="SSF100895">
    <property type="entry name" value="Kazal-type serine protease inhibitors"/>
    <property type="match status" value="1"/>
</dbReference>
<feature type="domain" description="Sushi" evidence="8">
    <location>
        <begin position="266"/>
        <end position="329"/>
    </location>
</feature>
<dbReference type="InterPro" id="IPR002350">
    <property type="entry name" value="Kazal_dom"/>
</dbReference>
<proteinExistence type="predicted"/>
<dbReference type="InParanoid" id="A0A7M7SVI5"/>
<name>A0A7M7SVI5_STRPU</name>
<dbReference type="CDD" id="cd00033">
    <property type="entry name" value="CCP"/>
    <property type="match status" value="3"/>
</dbReference>
<dbReference type="EnsemblMetazoa" id="XM_030978415">
    <property type="protein sequence ID" value="XP_030834275"/>
    <property type="gene ID" value="LOC100889814"/>
</dbReference>
<accession>A0A7M7SVI5</accession>
<feature type="chain" id="PRO_5029595191" evidence="7">
    <location>
        <begin position="27"/>
        <end position="626"/>
    </location>
</feature>
<evidence type="ECO:0000313" key="10">
    <source>
        <dbReference type="EnsemblMetazoa" id="XP_030834275"/>
    </source>
</evidence>